<evidence type="ECO:0000256" key="1">
    <source>
        <dbReference type="ARBA" id="ARBA00004906"/>
    </source>
</evidence>
<organism evidence="3 4">
    <name type="scientific">Oldenlandia corymbosa var. corymbosa</name>
    <dbReference type="NCBI Taxonomy" id="529605"/>
    <lineage>
        <taxon>Eukaryota</taxon>
        <taxon>Viridiplantae</taxon>
        <taxon>Streptophyta</taxon>
        <taxon>Embryophyta</taxon>
        <taxon>Tracheophyta</taxon>
        <taxon>Spermatophyta</taxon>
        <taxon>Magnoliopsida</taxon>
        <taxon>eudicotyledons</taxon>
        <taxon>Gunneridae</taxon>
        <taxon>Pentapetalae</taxon>
        <taxon>asterids</taxon>
        <taxon>lamiids</taxon>
        <taxon>Gentianales</taxon>
        <taxon>Rubiaceae</taxon>
        <taxon>Rubioideae</taxon>
        <taxon>Spermacoceae</taxon>
        <taxon>Hedyotis-Oldenlandia complex</taxon>
        <taxon>Oldenlandia</taxon>
    </lineage>
</organism>
<dbReference type="InterPro" id="IPR011333">
    <property type="entry name" value="SKP1/BTB/POZ_sf"/>
</dbReference>
<keyword evidence="4" id="KW-1185">Reference proteome</keyword>
<dbReference type="InterPro" id="IPR016072">
    <property type="entry name" value="Skp1_comp_dimer"/>
</dbReference>
<gene>
    <name evidence="3" type="ORF">OLC1_LOCUS24057</name>
</gene>
<dbReference type="Proteomes" id="UP001161247">
    <property type="component" value="Chromosome 9"/>
</dbReference>
<proteinExistence type="predicted"/>
<dbReference type="Pfam" id="PF01466">
    <property type="entry name" value="Skp1"/>
    <property type="match status" value="1"/>
</dbReference>
<comment type="pathway">
    <text evidence="1">Protein modification; protein ubiquitination.</text>
</comment>
<evidence type="ECO:0000313" key="4">
    <source>
        <dbReference type="Proteomes" id="UP001161247"/>
    </source>
</evidence>
<accession>A0AAV1EEC9</accession>
<protein>
    <submittedName>
        <fullName evidence="3">OLC1v1019620C1</fullName>
    </submittedName>
</protein>
<sequence length="213" mass="24641">MDDNFSIDWEHKFPQLEALSIQVYRHLRAINISSRSLKKILLISNCKLLVAQFDVPNIAIFEYQNYLNYDDRDELMPDLPKLSFTYVLGGWISCIRLECKDNINNSWLLKLEEFLTELSGSETLINVYFVGNVGFNVDKMKDSLPFYGGGQLKIRVFVIAKSATGFDLSTARAILNDRTQKAFSITNDFLPEEEEEVQRENAWAFEKSIIYQN</sequence>
<evidence type="ECO:0000259" key="2">
    <source>
        <dbReference type="Pfam" id="PF01466"/>
    </source>
</evidence>
<evidence type="ECO:0000313" key="3">
    <source>
        <dbReference type="EMBL" id="CAI9118102.1"/>
    </source>
</evidence>
<dbReference type="Gene3D" id="3.30.710.10">
    <property type="entry name" value="Potassium Channel Kv1.1, Chain A"/>
    <property type="match status" value="1"/>
</dbReference>
<dbReference type="AlphaFoldDB" id="A0AAV1EEC9"/>
<dbReference type="GO" id="GO:0006511">
    <property type="term" value="P:ubiquitin-dependent protein catabolic process"/>
    <property type="evidence" value="ECO:0007669"/>
    <property type="project" value="InterPro"/>
</dbReference>
<feature type="domain" description="SKP1 component dimerisation" evidence="2">
    <location>
        <begin position="181"/>
        <end position="204"/>
    </location>
</feature>
<dbReference type="EMBL" id="OX459126">
    <property type="protein sequence ID" value="CAI9118102.1"/>
    <property type="molecule type" value="Genomic_DNA"/>
</dbReference>
<name>A0AAV1EEC9_OLDCO</name>
<reference evidence="3" key="1">
    <citation type="submission" date="2023-03" db="EMBL/GenBank/DDBJ databases">
        <authorList>
            <person name="Julca I."/>
        </authorList>
    </citation>
    <scope>NUCLEOTIDE SEQUENCE</scope>
</reference>